<organism evidence="3 4">
    <name type="scientific">Escherichia coli</name>
    <dbReference type="NCBI Taxonomy" id="562"/>
    <lineage>
        <taxon>Bacteria</taxon>
        <taxon>Pseudomonadati</taxon>
        <taxon>Pseudomonadota</taxon>
        <taxon>Gammaproteobacteria</taxon>
        <taxon>Enterobacterales</taxon>
        <taxon>Enterobacteriaceae</taxon>
        <taxon>Escherichia</taxon>
    </lineage>
</organism>
<dbReference type="Pfam" id="PF00535">
    <property type="entry name" value="Glycos_transf_2"/>
    <property type="match status" value="1"/>
</dbReference>
<dbReference type="Proteomes" id="UP000538406">
    <property type="component" value="Unassembled WGS sequence"/>
</dbReference>
<sequence length="238" mass="27893">MPMYNAEHYVRASICSILNQTFKNFLLYIIDDCSTDSSKQIAESFNDPRIIIISNAINVGVARTRNKGIELAQTKYIAFCDSDDIWHEQKLEKQISLLDSGKYNVVGSFYSTFKDGKFESAKLISAPELVFYRDMLKSNWIGNLTGIYNAHVLGKVFQQEIGHEDYVMWLKLIEKSRVAYIIQEPLAYYRIRSLSLSSNKMKACLWQWRIYRKILHFNFFKTSCYMFFYIIAALNKRR</sequence>
<keyword evidence="1" id="KW-0472">Membrane</keyword>
<dbReference type="InterPro" id="IPR001173">
    <property type="entry name" value="Glyco_trans_2-like"/>
</dbReference>
<dbReference type="CDD" id="cd00761">
    <property type="entry name" value="Glyco_tranf_GTA_type"/>
    <property type="match status" value="1"/>
</dbReference>
<dbReference type="Gene3D" id="3.90.550.10">
    <property type="entry name" value="Spore Coat Polysaccharide Biosynthesis Protein SpsA, Chain A"/>
    <property type="match status" value="1"/>
</dbReference>
<evidence type="ECO:0000313" key="3">
    <source>
        <dbReference type="EMBL" id="EFC3527126.1"/>
    </source>
</evidence>
<accession>A0A8S7IQ90</accession>
<name>A0A8S7IQ90_ECOLX</name>
<feature type="domain" description="Glycosyltransferase 2-like" evidence="2">
    <location>
        <begin position="1"/>
        <end position="124"/>
    </location>
</feature>
<dbReference type="AlphaFoldDB" id="A0A8S7IQ90"/>
<keyword evidence="1" id="KW-1133">Transmembrane helix</keyword>
<proteinExistence type="predicted"/>
<comment type="caution">
    <text evidence="3">The sequence shown here is derived from an EMBL/GenBank/DDBJ whole genome shotgun (WGS) entry which is preliminary data.</text>
</comment>
<evidence type="ECO:0000256" key="1">
    <source>
        <dbReference type="SAM" id="Phobius"/>
    </source>
</evidence>
<feature type="transmembrane region" description="Helical" evidence="1">
    <location>
        <begin position="214"/>
        <end position="234"/>
    </location>
</feature>
<protein>
    <submittedName>
        <fullName evidence="3">Glycosyltransferase family 2 protein</fullName>
    </submittedName>
</protein>
<dbReference type="GO" id="GO:0016758">
    <property type="term" value="F:hexosyltransferase activity"/>
    <property type="evidence" value="ECO:0007669"/>
    <property type="project" value="UniProtKB-ARBA"/>
</dbReference>
<reference evidence="3 4" key="1">
    <citation type="submission" date="2018-08" db="EMBL/GenBank/DDBJ databases">
        <authorList>
            <consortium name="NARMS: The National Antimicrobial Resistance Monitoring System"/>
        </authorList>
    </citation>
    <scope>NUCLEOTIDE SEQUENCE [LARGE SCALE GENOMIC DNA]</scope>
    <source>
        <strain evidence="3 4">FSIS11705178</strain>
    </source>
</reference>
<dbReference type="SUPFAM" id="SSF53448">
    <property type="entry name" value="Nucleotide-diphospho-sugar transferases"/>
    <property type="match status" value="1"/>
</dbReference>
<dbReference type="PANTHER" id="PTHR22916:SF3">
    <property type="entry name" value="UDP-GLCNAC:BETAGAL BETA-1,3-N-ACETYLGLUCOSAMINYLTRANSFERASE-LIKE PROTEIN 1"/>
    <property type="match status" value="1"/>
</dbReference>
<dbReference type="InterPro" id="IPR029044">
    <property type="entry name" value="Nucleotide-diphossugar_trans"/>
</dbReference>
<evidence type="ECO:0000313" key="4">
    <source>
        <dbReference type="Proteomes" id="UP000538406"/>
    </source>
</evidence>
<dbReference type="PANTHER" id="PTHR22916">
    <property type="entry name" value="GLYCOSYLTRANSFERASE"/>
    <property type="match status" value="1"/>
</dbReference>
<evidence type="ECO:0000259" key="2">
    <source>
        <dbReference type="Pfam" id="PF00535"/>
    </source>
</evidence>
<dbReference type="EMBL" id="AASHPR010000060">
    <property type="protein sequence ID" value="EFC3527126.1"/>
    <property type="molecule type" value="Genomic_DNA"/>
</dbReference>
<gene>
    <name evidence="3" type="ORF">CTR35_004371</name>
</gene>
<keyword evidence="1" id="KW-0812">Transmembrane</keyword>